<reference evidence="1" key="1">
    <citation type="submission" date="2021-02" db="EMBL/GenBank/DDBJ databases">
        <authorList>
            <person name="Nowell W R."/>
        </authorList>
    </citation>
    <scope>NUCLEOTIDE SEQUENCE</scope>
</reference>
<accession>A0A819TFW3</accession>
<organism evidence="1 2">
    <name type="scientific">Adineta steineri</name>
    <dbReference type="NCBI Taxonomy" id="433720"/>
    <lineage>
        <taxon>Eukaryota</taxon>
        <taxon>Metazoa</taxon>
        <taxon>Spiralia</taxon>
        <taxon>Gnathifera</taxon>
        <taxon>Rotifera</taxon>
        <taxon>Eurotatoria</taxon>
        <taxon>Bdelloidea</taxon>
        <taxon>Adinetida</taxon>
        <taxon>Adinetidae</taxon>
        <taxon>Adineta</taxon>
    </lineage>
</organism>
<protein>
    <submittedName>
        <fullName evidence="1">Uncharacterized protein</fullName>
    </submittedName>
</protein>
<name>A0A819TFW3_9BILA</name>
<evidence type="ECO:0000313" key="1">
    <source>
        <dbReference type="EMBL" id="CAF4072457.1"/>
    </source>
</evidence>
<dbReference type="EMBL" id="CAJOAZ010004722">
    <property type="protein sequence ID" value="CAF4072457.1"/>
    <property type="molecule type" value="Genomic_DNA"/>
</dbReference>
<comment type="caution">
    <text evidence="1">The sequence shown here is derived from an EMBL/GenBank/DDBJ whole genome shotgun (WGS) entry which is preliminary data.</text>
</comment>
<gene>
    <name evidence="1" type="ORF">OXD698_LOCUS33797</name>
</gene>
<dbReference type="AlphaFoldDB" id="A0A819TFW3"/>
<evidence type="ECO:0000313" key="2">
    <source>
        <dbReference type="Proteomes" id="UP000663844"/>
    </source>
</evidence>
<feature type="non-terminal residue" evidence="1">
    <location>
        <position position="1"/>
    </location>
</feature>
<sequence>RCDIDKAFSSHSQNLDMSISEVVKDLNNRTQVNCGNNNNVDNYNCYKSFSLISINIKDRNCVNGSNETYVKNA</sequence>
<proteinExistence type="predicted"/>
<dbReference type="Proteomes" id="UP000663844">
    <property type="component" value="Unassembled WGS sequence"/>
</dbReference>